<dbReference type="AlphaFoldDB" id="Q651S3"/>
<accession>Q651S3</accession>
<protein>
    <submittedName>
        <fullName evidence="1">Uncharacterized protein</fullName>
    </submittedName>
</protein>
<proteinExistence type="predicted"/>
<sequence length="53" mass="5626">MVVRAEKAAAVVRTEKVAAGEGKWQARWGGLLVARCLGVLCLCRQPSSCDIPA</sequence>
<dbReference type="EMBL" id="AP005828">
    <property type="protein sequence ID" value="BAD46444.1"/>
    <property type="molecule type" value="Genomic_DNA"/>
</dbReference>
<gene>
    <name evidence="1" type="primary">P0702F05.26</name>
</gene>
<evidence type="ECO:0000313" key="1">
    <source>
        <dbReference type="EMBL" id="BAD46444.1"/>
    </source>
</evidence>
<reference evidence="2" key="1">
    <citation type="journal article" date="2005" name="Nature">
        <title>The map-based sequence of the rice genome.</title>
        <authorList>
            <consortium name="International rice genome sequencing project (IRGSP)"/>
            <person name="Matsumoto T."/>
            <person name="Wu J."/>
            <person name="Kanamori H."/>
            <person name="Katayose Y."/>
            <person name="Fujisawa M."/>
            <person name="Namiki N."/>
            <person name="Mizuno H."/>
            <person name="Yamamoto K."/>
            <person name="Antonio B.A."/>
            <person name="Baba T."/>
            <person name="Sakata K."/>
            <person name="Nagamura Y."/>
            <person name="Aoki H."/>
            <person name="Arikawa K."/>
            <person name="Arita K."/>
            <person name="Bito T."/>
            <person name="Chiden Y."/>
            <person name="Fujitsuka N."/>
            <person name="Fukunaka R."/>
            <person name="Hamada M."/>
            <person name="Harada C."/>
            <person name="Hayashi A."/>
            <person name="Hijishita S."/>
            <person name="Honda M."/>
            <person name="Hosokawa S."/>
            <person name="Ichikawa Y."/>
            <person name="Idonuma A."/>
            <person name="Iijima M."/>
            <person name="Ikeda M."/>
            <person name="Ikeno M."/>
            <person name="Ito K."/>
            <person name="Ito S."/>
            <person name="Ito T."/>
            <person name="Ito Y."/>
            <person name="Ito Y."/>
            <person name="Iwabuchi A."/>
            <person name="Kamiya K."/>
            <person name="Karasawa W."/>
            <person name="Kurita K."/>
            <person name="Katagiri S."/>
            <person name="Kikuta A."/>
            <person name="Kobayashi H."/>
            <person name="Kobayashi N."/>
            <person name="Machita K."/>
            <person name="Maehara T."/>
            <person name="Masukawa M."/>
            <person name="Mizubayashi T."/>
            <person name="Mukai Y."/>
            <person name="Nagasaki H."/>
            <person name="Nagata Y."/>
            <person name="Naito S."/>
            <person name="Nakashima M."/>
            <person name="Nakama Y."/>
            <person name="Nakamichi Y."/>
            <person name="Nakamura M."/>
            <person name="Meguro A."/>
            <person name="Negishi M."/>
            <person name="Ohta I."/>
            <person name="Ohta T."/>
            <person name="Okamoto M."/>
            <person name="Ono N."/>
            <person name="Saji S."/>
            <person name="Sakaguchi M."/>
            <person name="Sakai K."/>
            <person name="Shibata M."/>
            <person name="Shimokawa T."/>
            <person name="Song J."/>
            <person name="Takazaki Y."/>
            <person name="Terasawa K."/>
            <person name="Tsugane M."/>
            <person name="Tsuji K."/>
            <person name="Ueda S."/>
            <person name="Waki K."/>
            <person name="Yamagata H."/>
            <person name="Yamamoto M."/>
            <person name="Yamamoto S."/>
            <person name="Yamane H."/>
            <person name="Yoshiki S."/>
            <person name="Yoshihara R."/>
            <person name="Yukawa K."/>
            <person name="Zhong H."/>
            <person name="Yano M."/>
            <person name="Yuan Q."/>
            <person name="Ouyang S."/>
            <person name="Liu J."/>
            <person name="Jones K.M."/>
            <person name="Gansberger K."/>
            <person name="Moffat K."/>
            <person name="Hill J."/>
            <person name="Bera J."/>
            <person name="Fadrosh D."/>
            <person name="Jin S."/>
            <person name="Johri S."/>
            <person name="Kim M."/>
            <person name="Overton L."/>
            <person name="Reardon M."/>
            <person name="Tsitrin T."/>
            <person name="Vuong H."/>
            <person name="Weaver B."/>
            <person name="Ciecko A."/>
            <person name="Tallon L."/>
            <person name="Jackson J."/>
            <person name="Pai G."/>
            <person name="Aken S.V."/>
            <person name="Utterback T."/>
            <person name="Reidmuller S."/>
            <person name="Feldblyum T."/>
            <person name="Hsiao J."/>
            <person name="Zismann V."/>
            <person name="Iobst S."/>
            <person name="de Vazeille A.R."/>
            <person name="Buell C.R."/>
            <person name="Ying K."/>
            <person name="Li Y."/>
            <person name="Lu T."/>
            <person name="Huang Y."/>
            <person name="Zhao Q."/>
            <person name="Feng Q."/>
            <person name="Zhang L."/>
            <person name="Zhu J."/>
            <person name="Weng Q."/>
            <person name="Mu J."/>
            <person name="Lu Y."/>
            <person name="Fan D."/>
            <person name="Liu Y."/>
            <person name="Guan J."/>
            <person name="Zhang Y."/>
            <person name="Yu S."/>
            <person name="Liu X."/>
            <person name="Zhang Y."/>
            <person name="Hong G."/>
            <person name="Han B."/>
            <person name="Choisne N."/>
            <person name="Demange N."/>
            <person name="Orjeda G."/>
            <person name="Samain S."/>
            <person name="Cattolico L."/>
            <person name="Pelletier E."/>
            <person name="Couloux A."/>
            <person name="Segurens B."/>
            <person name="Wincker P."/>
            <person name="D'Hont A."/>
            <person name="Scarpelli C."/>
            <person name="Weissenbach J."/>
            <person name="Salanoubat M."/>
            <person name="Quetier F."/>
            <person name="Yu Y."/>
            <person name="Kim H.R."/>
            <person name="Rambo T."/>
            <person name="Currie J."/>
            <person name="Collura K."/>
            <person name="Luo M."/>
            <person name="Yang T."/>
            <person name="Ammiraju J.S.S."/>
            <person name="Engler F."/>
            <person name="Soderlund C."/>
            <person name="Wing R.A."/>
            <person name="Palmer L.E."/>
            <person name="de la Bastide M."/>
            <person name="Spiegel L."/>
            <person name="Nascimento L."/>
            <person name="Zutavern T."/>
            <person name="O'Shaughnessy A."/>
            <person name="Dike S."/>
            <person name="Dedhia N."/>
            <person name="Preston R."/>
            <person name="Balija V."/>
            <person name="McCombie W.R."/>
            <person name="Chow T."/>
            <person name="Chen H."/>
            <person name="Chung M."/>
            <person name="Chen C."/>
            <person name="Shaw J."/>
            <person name="Wu H."/>
            <person name="Hsiao K."/>
            <person name="Chao Y."/>
            <person name="Chu M."/>
            <person name="Cheng C."/>
            <person name="Hour A."/>
            <person name="Lee P."/>
            <person name="Lin S."/>
            <person name="Lin Y."/>
            <person name="Liou J."/>
            <person name="Liu S."/>
            <person name="Hsing Y."/>
            <person name="Raghuvanshi S."/>
            <person name="Mohanty A."/>
            <person name="Bharti A.K."/>
            <person name="Gaur A."/>
            <person name="Gupta V."/>
            <person name="Kumar D."/>
            <person name="Ravi V."/>
            <person name="Vij S."/>
            <person name="Kapur A."/>
            <person name="Khurana P."/>
            <person name="Khurana P."/>
            <person name="Khurana J.P."/>
            <person name="Tyagi A.K."/>
            <person name="Gaikwad K."/>
            <person name="Singh A."/>
            <person name="Dalal V."/>
            <person name="Srivastava S."/>
            <person name="Dixit A."/>
            <person name="Pal A.K."/>
            <person name="Ghazi I.A."/>
            <person name="Yadav M."/>
            <person name="Pandit A."/>
            <person name="Bhargava A."/>
            <person name="Sureshbabu K."/>
            <person name="Batra K."/>
            <person name="Sharma T.R."/>
            <person name="Mohapatra T."/>
            <person name="Singh N.K."/>
            <person name="Messing J."/>
            <person name="Nelson A.B."/>
            <person name="Fuks G."/>
            <person name="Kavchok S."/>
            <person name="Keizer G."/>
            <person name="Linton E."/>
            <person name="Llaca V."/>
            <person name="Song R."/>
            <person name="Tanyolac B."/>
            <person name="Young S."/>
            <person name="Ho-Il K."/>
            <person name="Hahn J.H."/>
            <person name="Sangsakoo G."/>
            <person name="Vanavichit A."/>
            <person name="de Mattos Luiz.A.T."/>
            <person name="Zimmer P.D."/>
            <person name="Malone G."/>
            <person name="Dellagostin O."/>
            <person name="de Oliveira A.C."/>
            <person name="Bevan M."/>
            <person name="Bancroft I."/>
            <person name="Minx P."/>
            <person name="Cordum H."/>
            <person name="Wilson R."/>
            <person name="Cheng Z."/>
            <person name="Jin W."/>
            <person name="Jiang J."/>
            <person name="Leong S.A."/>
            <person name="Iwama H."/>
            <person name="Gojobori T."/>
            <person name="Itoh T."/>
            <person name="Niimura Y."/>
            <person name="Fujii Y."/>
            <person name="Habara T."/>
            <person name="Sakai H."/>
            <person name="Sato Y."/>
            <person name="Wilson G."/>
            <person name="Kumar K."/>
            <person name="McCouch S."/>
            <person name="Juretic N."/>
            <person name="Hoen D."/>
            <person name="Wright S."/>
            <person name="Bruskiewich R."/>
            <person name="Bureau T."/>
            <person name="Miyao A."/>
            <person name="Hirochika H."/>
            <person name="Nishikawa T."/>
            <person name="Kadowaki K."/>
            <person name="Sugiura M."/>
            <person name="Burr B."/>
            <person name="Sasaki T."/>
        </authorList>
    </citation>
    <scope>NUCLEOTIDE SEQUENCE [LARGE SCALE GENOMIC DNA]</scope>
    <source>
        <strain evidence="2">cv. Nipponbare</strain>
    </source>
</reference>
<organism evidence="1 2">
    <name type="scientific">Oryza sativa subsp. japonica</name>
    <name type="common">Rice</name>
    <dbReference type="NCBI Taxonomy" id="39947"/>
    <lineage>
        <taxon>Eukaryota</taxon>
        <taxon>Viridiplantae</taxon>
        <taxon>Streptophyta</taxon>
        <taxon>Embryophyta</taxon>
        <taxon>Tracheophyta</taxon>
        <taxon>Spermatophyta</taxon>
        <taxon>Magnoliopsida</taxon>
        <taxon>Liliopsida</taxon>
        <taxon>Poales</taxon>
        <taxon>Poaceae</taxon>
        <taxon>BOP clade</taxon>
        <taxon>Oryzoideae</taxon>
        <taxon>Oryzeae</taxon>
        <taxon>Oryzinae</taxon>
        <taxon>Oryza</taxon>
        <taxon>Oryza sativa</taxon>
    </lineage>
</organism>
<evidence type="ECO:0000313" key="2">
    <source>
        <dbReference type="Proteomes" id="UP000000763"/>
    </source>
</evidence>
<dbReference type="Proteomes" id="UP000000763">
    <property type="component" value="Chromosome 6"/>
</dbReference>
<name>Q651S3_ORYSJ</name>
<reference evidence="2" key="2">
    <citation type="journal article" date="2008" name="Nucleic Acids Res.">
        <title>The rice annotation project database (RAP-DB): 2008 update.</title>
        <authorList>
            <consortium name="The rice annotation project (RAP)"/>
        </authorList>
    </citation>
    <scope>GENOME REANNOTATION</scope>
    <source>
        <strain evidence="2">cv. Nipponbare</strain>
    </source>
</reference>